<name>A0A365HB31_9ACTN</name>
<proteinExistence type="predicted"/>
<dbReference type="PANTHER" id="PTHR30055:SF151">
    <property type="entry name" value="TRANSCRIPTIONAL REGULATORY PROTEIN"/>
    <property type="match status" value="1"/>
</dbReference>
<dbReference type="InterPro" id="IPR036271">
    <property type="entry name" value="Tet_transcr_reg_TetR-rel_C_sf"/>
</dbReference>
<evidence type="ECO:0000256" key="1">
    <source>
        <dbReference type="ARBA" id="ARBA00022491"/>
    </source>
</evidence>
<dbReference type="EMBL" id="QLYX01000002">
    <property type="protein sequence ID" value="RAY16291.1"/>
    <property type="molecule type" value="Genomic_DNA"/>
</dbReference>
<protein>
    <submittedName>
        <fullName evidence="7">TetR/AcrR family transcriptional regulator</fullName>
    </submittedName>
</protein>
<dbReference type="Pfam" id="PF00440">
    <property type="entry name" value="TetR_N"/>
    <property type="match status" value="1"/>
</dbReference>
<keyword evidence="4" id="KW-0804">Transcription</keyword>
<evidence type="ECO:0000259" key="6">
    <source>
        <dbReference type="PROSITE" id="PS50977"/>
    </source>
</evidence>
<dbReference type="GO" id="GO:0000976">
    <property type="term" value="F:transcription cis-regulatory region binding"/>
    <property type="evidence" value="ECO:0007669"/>
    <property type="project" value="TreeGrafter"/>
</dbReference>
<dbReference type="InterPro" id="IPR004111">
    <property type="entry name" value="Repressor_TetR_C"/>
</dbReference>
<dbReference type="SUPFAM" id="SSF48498">
    <property type="entry name" value="Tetracyclin repressor-like, C-terminal domain"/>
    <property type="match status" value="1"/>
</dbReference>
<dbReference type="Gene3D" id="1.10.357.10">
    <property type="entry name" value="Tetracycline Repressor, domain 2"/>
    <property type="match status" value="1"/>
</dbReference>
<dbReference type="GO" id="GO:0003700">
    <property type="term" value="F:DNA-binding transcription factor activity"/>
    <property type="evidence" value="ECO:0007669"/>
    <property type="project" value="TreeGrafter"/>
</dbReference>
<dbReference type="SUPFAM" id="SSF46689">
    <property type="entry name" value="Homeodomain-like"/>
    <property type="match status" value="1"/>
</dbReference>
<evidence type="ECO:0000256" key="4">
    <source>
        <dbReference type="ARBA" id="ARBA00023163"/>
    </source>
</evidence>
<dbReference type="Pfam" id="PF02909">
    <property type="entry name" value="TetR_C_1"/>
    <property type="match status" value="1"/>
</dbReference>
<sequence>MPKRPPQPVMRVVLNRELIVHTAVGLIEREGAEALSMRAVAGELGVTAMAMYNHVPNKEALVRGVAEYVMGTLELPAEKPGDWRAGARDLIWAFRRTADEYPRSLALAVASKTGIPVGLRAIERALDLCAAAGLDGVTSVRVMRALMAYAFGSQLREAGLSKFLREQPGGLADGLRELDATGFPHVAAVPDELAEHGSDADFEFGLELFLSAIEVLGRRAD</sequence>
<dbReference type="OrthoDB" id="329481at2"/>
<keyword evidence="3 5" id="KW-0238">DNA-binding</keyword>
<dbReference type="GO" id="GO:0046677">
    <property type="term" value="P:response to antibiotic"/>
    <property type="evidence" value="ECO:0007669"/>
    <property type="project" value="InterPro"/>
</dbReference>
<feature type="domain" description="HTH tetR-type" evidence="6">
    <location>
        <begin position="13"/>
        <end position="73"/>
    </location>
</feature>
<keyword evidence="8" id="KW-1185">Reference proteome</keyword>
<evidence type="ECO:0000313" key="8">
    <source>
        <dbReference type="Proteomes" id="UP000251891"/>
    </source>
</evidence>
<dbReference type="InterPro" id="IPR050109">
    <property type="entry name" value="HTH-type_TetR-like_transc_reg"/>
</dbReference>
<accession>A0A365HB31</accession>
<evidence type="ECO:0000313" key="7">
    <source>
        <dbReference type="EMBL" id="RAY16291.1"/>
    </source>
</evidence>
<evidence type="ECO:0000256" key="2">
    <source>
        <dbReference type="ARBA" id="ARBA00023015"/>
    </source>
</evidence>
<keyword evidence="2" id="KW-0805">Transcription regulation</keyword>
<dbReference type="Proteomes" id="UP000251891">
    <property type="component" value="Unassembled WGS sequence"/>
</dbReference>
<dbReference type="InterPro" id="IPR003012">
    <property type="entry name" value="Tet_transcr_reg_TetR"/>
</dbReference>
<evidence type="ECO:0000256" key="5">
    <source>
        <dbReference type="PROSITE-ProRule" id="PRU00335"/>
    </source>
</evidence>
<dbReference type="RefSeq" id="WP_111863630.1">
    <property type="nucleotide sequence ID" value="NZ_QLYX01000002.1"/>
</dbReference>
<reference evidence="7 8" key="1">
    <citation type="submission" date="2018-06" db="EMBL/GenBank/DDBJ databases">
        <title>Actinomadura craniellae sp. nov. isolated from marine sponge Craniella sp.</title>
        <authorList>
            <person name="Li L."/>
            <person name="Xu Q.H."/>
            <person name="Lin H.W."/>
            <person name="Lu Y.H."/>
        </authorList>
    </citation>
    <scope>NUCLEOTIDE SEQUENCE [LARGE SCALE GENOMIC DNA]</scope>
    <source>
        <strain evidence="7 8">LHW63021</strain>
    </source>
</reference>
<keyword evidence="1" id="KW-0678">Repressor</keyword>
<dbReference type="AlphaFoldDB" id="A0A365HB31"/>
<evidence type="ECO:0000256" key="3">
    <source>
        <dbReference type="ARBA" id="ARBA00023125"/>
    </source>
</evidence>
<dbReference type="PROSITE" id="PS50977">
    <property type="entry name" value="HTH_TETR_2"/>
    <property type="match status" value="1"/>
</dbReference>
<comment type="caution">
    <text evidence="7">The sequence shown here is derived from an EMBL/GenBank/DDBJ whole genome shotgun (WGS) entry which is preliminary data.</text>
</comment>
<dbReference type="GO" id="GO:0045892">
    <property type="term" value="P:negative regulation of DNA-templated transcription"/>
    <property type="evidence" value="ECO:0007669"/>
    <property type="project" value="InterPro"/>
</dbReference>
<dbReference type="InterPro" id="IPR001647">
    <property type="entry name" value="HTH_TetR"/>
</dbReference>
<gene>
    <name evidence="7" type="ORF">DPM19_05205</name>
</gene>
<feature type="DNA-binding region" description="H-T-H motif" evidence="5">
    <location>
        <begin position="36"/>
        <end position="55"/>
    </location>
</feature>
<dbReference type="PRINTS" id="PR00400">
    <property type="entry name" value="TETREPRESSOR"/>
</dbReference>
<dbReference type="PANTHER" id="PTHR30055">
    <property type="entry name" value="HTH-TYPE TRANSCRIPTIONAL REGULATOR RUTR"/>
    <property type="match status" value="1"/>
</dbReference>
<dbReference type="InterPro" id="IPR009057">
    <property type="entry name" value="Homeodomain-like_sf"/>
</dbReference>
<organism evidence="7 8">
    <name type="scientific">Actinomadura craniellae</name>
    <dbReference type="NCBI Taxonomy" id="2231787"/>
    <lineage>
        <taxon>Bacteria</taxon>
        <taxon>Bacillati</taxon>
        <taxon>Actinomycetota</taxon>
        <taxon>Actinomycetes</taxon>
        <taxon>Streptosporangiales</taxon>
        <taxon>Thermomonosporaceae</taxon>
        <taxon>Actinomadura</taxon>
    </lineage>
</organism>